<dbReference type="AlphaFoldDB" id="A0A2G9ZFF9"/>
<name>A0A2G9ZFF9_9BACT</name>
<comment type="caution">
    <text evidence="1">The sequence shown here is derived from an EMBL/GenBank/DDBJ whole genome shotgun (WGS) entry which is preliminary data.</text>
</comment>
<protein>
    <submittedName>
        <fullName evidence="1">Uncharacterized protein</fullName>
    </submittedName>
</protein>
<dbReference type="EMBL" id="PCSB01000020">
    <property type="protein sequence ID" value="PIP31912.1"/>
    <property type="molecule type" value="Genomic_DNA"/>
</dbReference>
<evidence type="ECO:0000313" key="2">
    <source>
        <dbReference type="Proteomes" id="UP000230447"/>
    </source>
</evidence>
<gene>
    <name evidence="1" type="ORF">COX24_01015</name>
</gene>
<evidence type="ECO:0000313" key="1">
    <source>
        <dbReference type="EMBL" id="PIP31912.1"/>
    </source>
</evidence>
<proteinExistence type="predicted"/>
<reference evidence="1 2" key="1">
    <citation type="submission" date="2017-09" db="EMBL/GenBank/DDBJ databases">
        <title>Depth-based differentiation of microbial function through sediment-hosted aquifers and enrichment of novel symbionts in the deep terrestrial subsurface.</title>
        <authorList>
            <person name="Probst A.J."/>
            <person name="Ladd B."/>
            <person name="Jarett J.K."/>
            <person name="Geller-Mcgrath D.E."/>
            <person name="Sieber C.M."/>
            <person name="Emerson J.B."/>
            <person name="Anantharaman K."/>
            <person name="Thomas B.C."/>
            <person name="Malmstrom R."/>
            <person name="Stieglmeier M."/>
            <person name="Klingl A."/>
            <person name="Woyke T."/>
            <person name="Ryan C.M."/>
            <person name="Banfield J.F."/>
        </authorList>
    </citation>
    <scope>NUCLEOTIDE SEQUENCE [LARGE SCALE GENOMIC DNA]</scope>
    <source>
        <strain evidence="1">CG23_combo_of_CG06-09_8_20_14_all_37_87_8</strain>
    </source>
</reference>
<dbReference type="Proteomes" id="UP000230447">
    <property type="component" value="Unassembled WGS sequence"/>
</dbReference>
<sequence>MVFLKGLIKWFNQCKFNLLVRRPLIKKFKRGKLPKVKKIADLGNKGLVLYFQDGSQGLIKPE</sequence>
<organism evidence="1 2">
    <name type="scientific">bacterium (Candidatus Gribaldobacteria) CG23_combo_of_CG06-09_8_20_14_all_37_87_8</name>
    <dbReference type="NCBI Taxonomy" id="2014278"/>
    <lineage>
        <taxon>Bacteria</taxon>
        <taxon>Candidatus Gribaldobacteria</taxon>
    </lineage>
</organism>
<accession>A0A2G9ZFF9</accession>